<feature type="domain" description="PKS/mFAS DH" evidence="8">
    <location>
        <begin position="887"/>
        <end position="1170"/>
    </location>
</feature>
<dbReference type="Gene3D" id="3.40.366.10">
    <property type="entry name" value="Malonyl-Coenzyme A Acyl Carrier Protein, domain 2"/>
    <property type="match status" value="1"/>
</dbReference>
<feature type="active site" description="Proton donor; for dehydratase activity" evidence="5">
    <location>
        <position position="1085"/>
    </location>
</feature>
<dbReference type="GO" id="GO:0004312">
    <property type="term" value="F:fatty acid synthase activity"/>
    <property type="evidence" value="ECO:0007669"/>
    <property type="project" value="TreeGrafter"/>
</dbReference>
<dbReference type="Pfam" id="PF08659">
    <property type="entry name" value="KR"/>
    <property type="match status" value="1"/>
</dbReference>
<feature type="active site" description="Proton acceptor; for dehydratase activity" evidence="5">
    <location>
        <position position="919"/>
    </location>
</feature>
<dbReference type="EMBL" id="LXKT01000025">
    <property type="protein sequence ID" value="OCJ34384.1"/>
    <property type="molecule type" value="Genomic_DNA"/>
</dbReference>
<dbReference type="CDD" id="cd05195">
    <property type="entry name" value="enoyl_red"/>
    <property type="match status" value="1"/>
</dbReference>
<dbReference type="PANTHER" id="PTHR43775:SF37">
    <property type="entry name" value="SI:DKEY-61P9.11"/>
    <property type="match status" value="1"/>
</dbReference>
<dbReference type="InterPro" id="IPR016039">
    <property type="entry name" value="Thiolase-like"/>
</dbReference>
<evidence type="ECO:0000259" key="7">
    <source>
        <dbReference type="PROSITE" id="PS52004"/>
    </source>
</evidence>
<evidence type="ECO:0000256" key="1">
    <source>
        <dbReference type="ARBA" id="ARBA00022450"/>
    </source>
</evidence>
<evidence type="ECO:0000256" key="3">
    <source>
        <dbReference type="ARBA" id="ARBA00022679"/>
    </source>
</evidence>
<evidence type="ECO:0000313" key="9">
    <source>
        <dbReference type="EMBL" id="OCJ34384.1"/>
    </source>
</evidence>
<organism evidence="9 10">
    <name type="scientific">Agrobacterium tumefaciens</name>
    <dbReference type="NCBI Taxonomy" id="358"/>
    <lineage>
        <taxon>Bacteria</taxon>
        <taxon>Pseudomonadati</taxon>
        <taxon>Pseudomonadota</taxon>
        <taxon>Alphaproteobacteria</taxon>
        <taxon>Hyphomicrobiales</taxon>
        <taxon>Rhizobiaceae</taxon>
        <taxon>Rhizobium/Agrobacterium group</taxon>
        <taxon>Agrobacterium</taxon>
        <taxon>Agrobacterium tumefaciens complex</taxon>
    </lineage>
</organism>
<dbReference type="InterPro" id="IPR020807">
    <property type="entry name" value="PKS_DH"/>
</dbReference>
<dbReference type="InterPro" id="IPR049551">
    <property type="entry name" value="PKS_DH_C"/>
</dbReference>
<dbReference type="SUPFAM" id="SSF55048">
    <property type="entry name" value="Probable ACP-binding domain of malonyl-CoA ACP transacylase"/>
    <property type="match status" value="1"/>
</dbReference>
<dbReference type="InterPro" id="IPR036736">
    <property type="entry name" value="ACP-like_sf"/>
</dbReference>
<feature type="domain" description="Ketosynthase family 3 (KS3)" evidence="7">
    <location>
        <begin position="1"/>
        <end position="422"/>
    </location>
</feature>
<dbReference type="InterPro" id="IPR011032">
    <property type="entry name" value="GroES-like_sf"/>
</dbReference>
<dbReference type="Pfam" id="PF21089">
    <property type="entry name" value="PKS_DH_N"/>
    <property type="match status" value="1"/>
</dbReference>
<feature type="domain" description="Carrier" evidence="6">
    <location>
        <begin position="2370"/>
        <end position="2447"/>
    </location>
</feature>
<dbReference type="PROSITE" id="PS01162">
    <property type="entry name" value="QOR_ZETA_CRYSTAL"/>
    <property type="match status" value="1"/>
</dbReference>
<dbReference type="InterPro" id="IPR009081">
    <property type="entry name" value="PP-bd_ACP"/>
</dbReference>
<dbReference type="Gene3D" id="3.10.129.110">
    <property type="entry name" value="Polyketide synthase dehydratase"/>
    <property type="match status" value="1"/>
</dbReference>
<name>A0AB36EFJ9_AGRTU</name>
<dbReference type="SMART" id="SM00829">
    <property type="entry name" value="PKS_ER"/>
    <property type="match status" value="1"/>
</dbReference>
<dbReference type="Pfam" id="PF00698">
    <property type="entry name" value="Acyl_transf_1"/>
    <property type="match status" value="1"/>
</dbReference>
<dbReference type="Gene3D" id="1.10.1200.10">
    <property type="entry name" value="ACP-like"/>
    <property type="match status" value="1"/>
</dbReference>
<evidence type="ECO:0000256" key="4">
    <source>
        <dbReference type="ARBA" id="ARBA00023268"/>
    </source>
</evidence>
<dbReference type="GO" id="GO:0016491">
    <property type="term" value="F:oxidoreductase activity"/>
    <property type="evidence" value="ECO:0007669"/>
    <property type="project" value="InterPro"/>
</dbReference>
<dbReference type="CDD" id="cd00833">
    <property type="entry name" value="PKS"/>
    <property type="match status" value="1"/>
</dbReference>
<keyword evidence="4" id="KW-0511">Multifunctional enzyme</keyword>
<dbReference type="PROSITE" id="PS52004">
    <property type="entry name" value="KS3_2"/>
    <property type="match status" value="1"/>
</dbReference>
<evidence type="ECO:0000313" key="10">
    <source>
        <dbReference type="Proteomes" id="UP000093451"/>
    </source>
</evidence>
<dbReference type="PANTHER" id="PTHR43775">
    <property type="entry name" value="FATTY ACID SYNTHASE"/>
    <property type="match status" value="1"/>
</dbReference>
<comment type="caution">
    <text evidence="9">The sequence shown here is derived from an EMBL/GenBank/DDBJ whole genome shotgun (WGS) entry which is preliminary data.</text>
</comment>
<dbReference type="InterPro" id="IPR049900">
    <property type="entry name" value="PKS_mFAS_DH"/>
</dbReference>
<dbReference type="InterPro" id="IPR014031">
    <property type="entry name" value="Ketoacyl_synth_C"/>
</dbReference>
<protein>
    <recommendedName>
        <fullName evidence="11">Beta-ketoacyl synthase</fullName>
    </recommendedName>
</protein>
<reference evidence="9 10" key="1">
    <citation type="journal article" date="2016" name="PeerJ">
        <title>Gall-ID: tools for genotyping gall-causing phytopathogenic bacteria.</title>
        <authorList>
            <person name="Davis E.W.II."/>
            <person name="Weisberg A.J."/>
            <person name="Tabima J.F."/>
            <person name="Grunwald N.J."/>
            <person name="Chang J.H."/>
        </authorList>
    </citation>
    <scope>NUCLEOTIDE SEQUENCE [LARGE SCALE GENOMIC DNA]</scope>
    <source>
        <strain evidence="9 10">N2/73</strain>
    </source>
</reference>
<dbReference type="SMART" id="SM00822">
    <property type="entry name" value="PKS_KR"/>
    <property type="match status" value="1"/>
</dbReference>
<dbReference type="FunFam" id="3.40.50.720:FF:000209">
    <property type="entry name" value="Polyketide synthase Pks12"/>
    <property type="match status" value="1"/>
</dbReference>
<dbReference type="GO" id="GO:0008270">
    <property type="term" value="F:zinc ion binding"/>
    <property type="evidence" value="ECO:0007669"/>
    <property type="project" value="InterPro"/>
</dbReference>
<dbReference type="InterPro" id="IPR020841">
    <property type="entry name" value="PKS_Beta-ketoAc_synthase_dom"/>
</dbReference>
<dbReference type="Gene3D" id="3.40.47.10">
    <property type="match status" value="1"/>
</dbReference>
<dbReference type="SMART" id="SM00826">
    <property type="entry name" value="PKS_DH"/>
    <property type="match status" value="1"/>
</dbReference>
<evidence type="ECO:0008006" key="11">
    <source>
        <dbReference type="Google" id="ProtNLM"/>
    </source>
</evidence>
<dbReference type="Gene3D" id="3.40.50.720">
    <property type="entry name" value="NAD(P)-binding Rossmann-like Domain"/>
    <property type="match status" value="3"/>
</dbReference>
<dbReference type="Proteomes" id="UP000093451">
    <property type="component" value="Unassembled WGS sequence"/>
</dbReference>
<dbReference type="SMART" id="SM00827">
    <property type="entry name" value="PKS_AT"/>
    <property type="match status" value="1"/>
</dbReference>
<accession>A0AB36EFJ9</accession>
<dbReference type="SMART" id="SM00825">
    <property type="entry name" value="PKS_KS"/>
    <property type="match status" value="1"/>
</dbReference>
<dbReference type="Pfam" id="PF13602">
    <property type="entry name" value="ADH_zinc_N_2"/>
    <property type="match status" value="1"/>
</dbReference>
<dbReference type="GO" id="GO:0004315">
    <property type="term" value="F:3-oxoacyl-[acyl-carrier-protein] synthase activity"/>
    <property type="evidence" value="ECO:0007669"/>
    <property type="project" value="InterPro"/>
</dbReference>
<evidence type="ECO:0000259" key="6">
    <source>
        <dbReference type="PROSITE" id="PS50075"/>
    </source>
</evidence>
<dbReference type="InterPro" id="IPR013154">
    <property type="entry name" value="ADH-like_N"/>
</dbReference>
<dbReference type="SUPFAM" id="SSF53901">
    <property type="entry name" value="Thiolase-like"/>
    <property type="match status" value="1"/>
</dbReference>
<feature type="region of interest" description="C-terminal hotdog fold" evidence="5">
    <location>
        <begin position="1023"/>
        <end position="1170"/>
    </location>
</feature>
<evidence type="ECO:0000259" key="8">
    <source>
        <dbReference type="PROSITE" id="PS52019"/>
    </source>
</evidence>
<dbReference type="InterPro" id="IPR013968">
    <property type="entry name" value="PKS_KR"/>
</dbReference>
<dbReference type="Pfam" id="PF00109">
    <property type="entry name" value="ketoacyl-synt"/>
    <property type="match status" value="1"/>
</dbReference>
<dbReference type="InterPro" id="IPR001227">
    <property type="entry name" value="Ac_transferase_dom_sf"/>
</dbReference>
<dbReference type="InterPro" id="IPR006162">
    <property type="entry name" value="Ppantetheine_attach_site"/>
</dbReference>
<dbReference type="Gene3D" id="3.30.70.3290">
    <property type="match status" value="1"/>
</dbReference>
<dbReference type="Pfam" id="PF16197">
    <property type="entry name" value="KAsynt_C_assoc"/>
    <property type="match status" value="1"/>
</dbReference>
<feature type="region of interest" description="N-terminal hotdog fold" evidence="5">
    <location>
        <begin position="887"/>
        <end position="1009"/>
    </location>
</feature>
<dbReference type="RefSeq" id="WP_065688599.1">
    <property type="nucleotide sequence ID" value="NZ_JAALYJ010000011.1"/>
</dbReference>
<dbReference type="PROSITE" id="PS50075">
    <property type="entry name" value="CARRIER"/>
    <property type="match status" value="1"/>
</dbReference>
<dbReference type="Pfam" id="PF08240">
    <property type="entry name" value="ADH_N"/>
    <property type="match status" value="1"/>
</dbReference>
<dbReference type="Pfam" id="PF14765">
    <property type="entry name" value="PS-DH"/>
    <property type="match status" value="1"/>
</dbReference>
<dbReference type="Pfam" id="PF02801">
    <property type="entry name" value="Ketoacyl-synt_C"/>
    <property type="match status" value="1"/>
</dbReference>
<dbReference type="PROSITE" id="PS52019">
    <property type="entry name" value="PKS_MFAS_DH"/>
    <property type="match status" value="1"/>
</dbReference>
<dbReference type="PROSITE" id="PS00606">
    <property type="entry name" value="KS3_1"/>
    <property type="match status" value="1"/>
</dbReference>
<dbReference type="GO" id="GO:0031177">
    <property type="term" value="F:phosphopantetheine binding"/>
    <property type="evidence" value="ECO:0007669"/>
    <property type="project" value="InterPro"/>
</dbReference>
<sequence>MSVEIIGRSVRTPSARNADELFQLLKDERCVVTSVPEDRWSHARFWHPVAGTQGKAYTFAAGVIEDVYDFDPAVFNLTTREATYMDPQQRVILQLVWRALEDASLTIPMLQGERVGVYIGASSLDSGNTFIEDPASGSPYFMTGNTLSIIANRISHVFGLNGPSLTIDTACSSSLVALDQAVRALRSGEIDTAIVGGVNVLAHPFSFVGFSQARMLSPEGLCRAYGEGGQGYVRSEGGGVVVLRTTERTRSNRDRSYATILATGLNSAGRTNGISLPSREMQAALLRDVYERHGLDPNDLAFIEGHGTGTKVGDPAELWAIGTELGLKRKQKLLVGSVKSNVGHSEPASGMFGLIKAILALEYNFLPASLHSAELNAEIDFQGLNVEINRSGSPMPRGQKPRLAGINSFGFGGTNAHIVLADPGKAEAADESALPSGPFMVSAQTRSALEGLLQNYVQELKSDRPDLRELVAVSAVNRTRHRHRFVVDSEEPEVVCKGVEEFLAGSSTGFGRVGEAPAGETRIAFAFSGNGSQWIGMAQDAYQYDRGFFDRFNEICAAFKPWLDVDLVSLFASQDLASSLPDTRIAQALLFAIQATLSDRLISRNIKPSMVFGHSVGEIAAAYCAGALPLEHAVAVVAVRSRHQHALFGEGKMAAVALSADRAQEIARGNGLSGIEVGAINTRSSVTISGPVSEIKAFKEIGRKEHIPVHILDIDYPFHHPVIDRERDAFLSDLPAYQPRSSGEIKFISSVTGTVESGDQLDAVYWWRNVRDVVRFADATAEALGQGCNLFIEIGPRPILSSYLSENARQAGTSVSIVPTLTRPALSSNPLPYIVAQAVSCGASVWTDDVCSRRADVALPPLPFELRSLQVLPTSDKVNLLGRGDAEKAYTLLGWRTDPNAASWKNHIDANLFPDLAQHVVDGKPILPGSAFIEIAVQAAQNFFMTPDVEVRNLEIIRPLELHENRLAELSTVISPETGQLEIRSREYLSEDDWSINAVGRIRKPVAEFARHTPQAAGNISDARTIDGSAAYRTARQFGLDYGVDFRLLENVRVSPDRKLLVRLFEARSPAHPYLSYNLNPISIDAAFHGLVALFADLTGDLSGAPYIPVRFGAIRSRSGVADIRSAQIEILRASPFSLKIRVELLDAQGELVASLDDCRFRRTFLKVHHNLETVSFHYEHIASAHDSSHDGLLPSLVPQYEATETAVSALMLDAAVYRASYDIAQKVQESFGSIDTTILNGRPSFRAYLANCFFTLEDYGLATFAEERWQLASYPDLPAFADIIRELIAEFPENCPAAILVNDVYHFVMSSLDLLATDGESAELTDYEAPEATVDHFQNGTTIARKRIDEACRLVEAFLEKAASERPGLVIAEIGATSVAVSARLANLVERYDAKLLIFEDDENLKSTLEVGFAKNPRVDVVDCSAGCLSRRIDLVVSANGFVLGRLKDSEALNSALIKIAKSGAELCFVEHQHALIADFVFGLREGWFSQSVLSELPVGKMLPNEEMLERIGELGFANGAFTRADFHDGSLTILTARGESTIDEHQQLRTRKSLLTIKPKDTPFTYLSANKCVELECSSDLSVEALRDALAEVGTVELDVVLVLPEGSDAANHSSSLQEYICLLSDMAEILRHYSPGFEKHSPRLIIVAPGGSPANRTYANAINHAIWTFARVLQNEYDEIEVVTIDVAGSVLTEKVWNQLLKLHEQGENELLYDAFDGSCQSLRAVSGPFKRAKQRVRTFQAASIVQRSAGRIETIEWQENTLPVAGSGDVVVEVAATGLNFRDVMWAMGMLPEEALEDGFAGATIGMEFSGTVLSVGDDVHHIYPGDRVMGIGPNAFSTHVVVPEKGVTRIPDSIDLIEAATLPVTFLTAYYALVQLAGLRAGETVLIHGAAGGVGLAALQVAKLRGAKIIATAGTVEKRNLLATLGADFVYDSRSLEFFNDVLRATNGLGVDVVINSLFQEAMERSLELVKPFGRFLELGKRDYYADRKIGLRPFRKNVSYFGIDADQLLVAAPHITAKIFEEISTLLAEKALKPLPYRAFSYDEVSTAFRLMQSAGHIGKIVVTPPERGKQTVVQARGSDFRVSPGTYLVIGGIGGFGLEAANWLAEKGASHLALATRRGTLDEETREAIARWQEMGVKASVHSCDVTNEVQLSSLLADLRKVAPLKGVVHAAMALDDALISNLSRERNQPVIHTKVEGAVILDKLTDADDLDLFLLFSSATTMVGNPGQSNYVAANGYLEGLARTRRLRGKPALAVGFGAIADTGFLARNKQVNELLSKRIGKTALKARDAMRFVEEFLIAMPADADGGTVMIADIDWATAATLKTVKQPLFSAVSNSQVHEQISVGEQMDLHSVVAGKSIEDADAILHSLIAAELASILKMAENNITPDKVLRDIGLDSLMAMELGASFQQKTGIDLPLSSISDSTTVGAIVGKLREKLVSRQSLGSNDDADDDLLEGLANRHSVQKLQEAVQ</sequence>
<dbReference type="InterPro" id="IPR002364">
    <property type="entry name" value="Quin_OxRdtase/zeta-crystal_CS"/>
</dbReference>
<dbReference type="SUPFAM" id="SSF51735">
    <property type="entry name" value="NAD(P)-binding Rossmann-fold domains"/>
    <property type="match status" value="2"/>
</dbReference>
<dbReference type="InterPro" id="IPR036291">
    <property type="entry name" value="NAD(P)-bd_dom_sf"/>
</dbReference>
<dbReference type="SMART" id="SM00823">
    <property type="entry name" value="PKS_PP"/>
    <property type="match status" value="1"/>
</dbReference>
<dbReference type="GO" id="GO:0006633">
    <property type="term" value="P:fatty acid biosynthetic process"/>
    <property type="evidence" value="ECO:0007669"/>
    <property type="project" value="InterPro"/>
</dbReference>
<dbReference type="CDD" id="cd05274">
    <property type="entry name" value="KR_FAS_SDR_x"/>
    <property type="match status" value="1"/>
</dbReference>
<dbReference type="SUPFAM" id="SSF47336">
    <property type="entry name" value="ACP-like"/>
    <property type="match status" value="1"/>
</dbReference>
<dbReference type="InterPro" id="IPR018201">
    <property type="entry name" value="Ketoacyl_synth_AS"/>
</dbReference>
<dbReference type="Pfam" id="PF00550">
    <property type="entry name" value="PP-binding"/>
    <property type="match status" value="1"/>
</dbReference>
<dbReference type="InterPro" id="IPR049552">
    <property type="entry name" value="PKS_DH_N"/>
</dbReference>
<dbReference type="InterPro" id="IPR057326">
    <property type="entry name" value="KR_dom"/>
</dbReference>
<dbReference type="SUPFAM" id="SSF50129">
    <property type="entry name" value="GroES-like"/>
    <property type="match status" value="1"/>
</dbReference>
<dbReference type="InterPro" id="IPR020843">
    <property type="entry name" value="ER"/>
</dbReference>
<keyword evidence="2" id="KW-0597">Phosphoprotein</keyword>
<gene>
    <name evidence="9" type="ORF">A6U91_15970</name>
</gene>
<proteinExistence type="predicted"/>
<dbReference type="InterPro" id="IPR016035">
    <property type="entry name" value="Acyl_Trfase/lysoPLipase"/>
</dbReference>
<dbReference type="InterPro" id="IPR014043">
    <property type="entry name" value="Acyl_transferase_dom"/>
</dbReference>
<keyword evidence="1" id="KW-0596">Phosphopantetheine</keyword>
<evidence type="ECO:0000256" key="2">
    <source>
        <dbReference type="ARBA" id="ARBA00022553"/>
    </source>
</evidence>
<dbReference type="InterPro" id="IPR014030">
    <property type="entry name" value="Ketoacyl_synth_N"/>
</dbReference>
<keyword evidence="3" id="KW-0808">Transferase</keyword>
<dbReference type="PROSITE" id="PS00012">
    <property type="entry name" value="PHOSPHOPANTETHEINE"/>
    <property type="match status" value="1"/>
</dbReference>
<dbReference type="InterPro" id="IPR020806">
    <property type="entry name" value="PKS_PP-bd"/>
</dbReference>
<dbReference type="InterPro" id="IPR050091">
    <property type="entry name" value="PKS_NRPS_Biosynth_Enz"/>
</dbReference>
<evidence type="ECO:0000256" key="5">
    <source>
        <dbReference type="PROSITE-ProRule" id="PRU01363"/>
    </source>
</evidence>
<dbReference type="InterPro" id="IPR016036">
    <property type="entry name" value="Malonyl_transacylase_ACP-bd"/>
</dbReference>
<dbReference type="InterPro" id="IPR032821">
    <property type="entry name" value="PKS_assoc"/>
</dbReference>
<dbReference type="SUPFAM" id="SSF52151">
    <property type="entry name" value="FabD/lysophospholipase-like"/>
    <property type="match status" value="1"/>
</dbReference>
<dbReference type="Gene3D" id="3.90.180.10">
    <property type="entry name" value="Medium-chain alcohol dehydrogenases, catalytic domain"/>
    <property type="match status" value="1"/>
</dbReference>
<dbReference type="InterPro" id="IPR042104">
    <property type="entry name" value="PKS_dehydratase_sf"/>
</dbReference>